<sequence>MENSSKEKVAVVGTPCHMVAASKLEKFSDVLGNSPIDIKIGLFCMENFSYSSIKKLLDKNNIDMNDIQECRVEKNYMWFYLNEDKIFKVPLNKAKSCIRKNCNICMDFTSELSDISVGSVGSEEGWSTVIVRSDKGLEFLKNAEKDSYIETKPIDEKGIKLIENLSNKKMKENIEEIQRRELVGRPVIYRRQMPIREYYEEIENCQFNDLKGDVIDIGACVLCGACDYVCPEGIIKIDDRKPQLTGKCPEGCNLCYMACPRTYVPDDIMTTDADKKPLGDYLKIVSAKAPMLNGQDGGVATALLNYALAKNVVDDVIVVDKNSKEPWKPEPKLTNNVADVLKAAGTKYSACTIFTPLKDLNKGKGGM</sequence>
<dbReference type="Pfam" id="PF04422">
    <property type="entry name" value="FrhB_FdhB_N"/>
    <property type="match status" value="1"/>
</dbReference>
<keyword evidence="1" id="KW-0408">Iron</keyword>
<dbReference type="GO" id="GO:0046872">
    <property type="term" value="F:metal ion binding"/>
    <property type="evidence" value="ECO:0007669"/>
    <property type="project" value="UniProtKB-KW"/>
</dbReference>
<dbReference type="eggNOG" id="arCOG02650">
    <property type="taxonomic scope" value="Archaea"/>
</dbReference>
<keyword evidence="5" id="KW-1185">Reference proteome</keyword>
<protein>
    <submittedName>
        <fullName evidence="4">Coenzyme F420 hydrogenase</fullName>
        <ecNumber evidence="4">1.12.98.1</ecNumber>
    </submittedName>
</protein>
<evidence type="ECO:0000313" key="5">
    <source>
        <dbReference type="Proteomes" id="UP000007490"/>
    </source>
</evidence>
<evidence type="ECO:0000259" key="3">
    <source>
        <dbReference type="PROSITE" id="PS51379"/>
    </source>
</evidence>
<gene>
    <name evidence="4" type="ordered locus">Metbo_0574</name>
</gene>
<dbReference type="Gene3D" id="3.30.70.20">
    <property type="match status" value="1"/>
</dbReference>
<dbReference type="InterPro" id="IPR017896">
    <property type="entry name" value="4Fe4S_Fe-S-bd"/>
</dbReference>
<dbReference type="PANTHER" id="PTHR31332">
    <property type="entry name" value="7-HYDROXYMETHYL CHLOROPHYLL A REDUCTASE, CHLOROPLASTIC"/>
    <property type="match status" value="1"/>
</dbReference>
<dbReference type="eggNOG" id="arCOG02651">
    <property type="taxonomic scope" value="Archaea"/>
</dbReference>
<organism evidence="4 5">
    <name type="scientific">Methanobacterium lacus (strain AL-21)</name>
    <dbReference type="NCBI Taxonomy" id="877455"/>
    <lineage>
        <taxon>Archaea</taxon>
        <taxon>Methanobacteriati</taxon>
        <taxon>Methanobacteriota</taxon>
        <taxon>Methanomada group</taxon>
        <taxon>Methanobacteria</taxon>
        <taxon>Methanobacteriales</taxon>
        <taxon>Methanobacteriaceae</taxon>
        <taxon>Methanobacterium</taxon>
    </lineage>
</organism>
<evidence type="ECO:0000256" key="2">
    <source>
        <dbReference type="ARBA" id="ARBA00023014"/>
    </source>
</evidence>
<reference evidence="4 5" key="2">
    <citation type="journal article" date="2014" name="Int. J. Syst. Evol. Microbiol.">
        <title>Methanobacterium paludis sp. nov. and a novel strain of Methanobacterium lacus isolated from northern peatlands.</title>
        <authorList>
            <person name="Cadillo-Quiroz H."/>
            <person name="Brauer S.L."/>
            <person name="Goodson N."/>
            <person name="Yavitt J.B."/>
            <person name="Zinder S.H."/>
        </authorList>
    </citation>
    <scope>NUCLEOTIDE SEQUENCE [LARGE SCALE GENOMIC DNA]</scope>
    <source>
        <strain evidence="4 5">AL-21</strain>
    </source>
</reference>
<dbReference type="KEGG" id="mel:Metbo_0574"/>
<proteinExistence type="predicted"/>
<dbReference type="InterPro" id="IPR007516">
    <property type="entry name" value="Co_F420_Hydgase/DH_bsu_N"/>
</dbReference>
<name>F0TA02_METLA</name>
<dbReference type="SUPFAM" id="SSF54862">
    <property type="entry name" value="4Fe-4S ferredoxins"/>
    <property type="match status" value="1"/>
</dbReference>
<dbReference type="InterPro" id="IPR007525">
    <property type="entry name" value="FrhB_FdhB_C"/>
</dbReference>
<dbReference type="InterPro" id="IPR045220">
    <property type="entry name" value="FRHB/FDHB/HCAR-like"/>
</dbReference>
<evidence type="ECO:0000313" key="4">
    <source>
        <dbReference type="EMBL" id="ADZ08825.1"/>
    </source>
</evidence>
<dbReference type="Pfam" id="PF04432">
    <property type="entry name" value="FrhB_FdhB_C"/>
    <property type="match status" value="1"/>
</dbReference>
<keyword evidence="2" id="KW-0411">Iron-sulfur</keyword>
<dbReference type="PROSITE" id="PS51379">
    <property type="entry name" value="4FE4S_FER_2"/>
    <property type="match status" value="1"/>
</dbReference>
<dbReference type="PANTHER" id="PTHR31332:SF0">
    <property type="entry name" value="7-HYDROXYMETHYL CHLOROPHYLL A REDUCTASE, CHLOROPLASTIC"/>
    <property type="match status" value="1"/>
</dbReference>
<feature type="domain" description="4Fe-4S ferredoxin-type" evidence="3">
    <location>
        <begin position="211"/>
        <end position="240"/>
    </location>
</feature>
<dbReference type="GO" id="GO:0050454">
    <property type="term" value="F:coenzyme F420 hydrogenase activity"/>
    <property type="evidence" value="ECO:0007669"/>
    <property type="project" value="UniProtKB-EC"/>
</dbReference>
<dbReference type="InterPro" id="IPR017900">
    <property type="entry name" value="4Fe4S_Fe_S_CS"/>
</dbReference>
<dbReference type="OrthoDB" id="15347at2157"/>
<keyword evidence="2" id="KW-0479">Metal-binding</keyword>
<dbReference type="Proteomes" id="UP000007490">
    <property type="component" value="Chromosome"/>
</dbReference>
<dbReference type="RefSeq" id="WP_013644176.1">
    <property type="nucleotide sequence ID" value="NC_015216.1"/>
</dbReference>
<keyword evidence="4" id="KW-0560">Oxidoreductase</keyword>
<dbReference type="GO" id="GO:0052592">
    <property type="term" value="F:oxidoreductase activity, acting on CH or CH2 groups, with an iron-sulfur protein as acceptor"/>
    <property type="evidence" value="ECO:0007669"/>
    <property type="project" value="TreeGrafter"/>
</dbReference>
<dbReference type="STRING" id="877455.Metbo_0574"/>
<dbReference type="EMBL" id="CP002551">
    <property type="protein sequence ID" value="ADZ08825.1"/>
    <property type="molecule type" value="Genomic_DNA"/>
</dbReference>
<dbReference type="AlphaFoldDB" id="F0TA02"/>
<dbReference type="HOGENOM" id="CLU_786694_0_0_2"/>
<dbReference type="GeneID" id="10277019"/>
<evidence type="ECO:0000256" key="1">
    <source>
        <dbReference type="ARBA" id="ARBA00023004"/>
    </source>
</evidence>
<accession>F0TA02</accession>
<dbReference type="EC" id="1.12.98.1" evidence="4"/>
<dbReference type="GO" id="GO:0051536">
    <property type="term" value="F:iron-sulfur cluster binding"/>
    <property type="evidence" value="ECO:0007669"/>
    <property type="project" value="UniProtKB-KW"/>
</dbReference>
<reference evidence="5" key="1">
    <citation type="submission" date="2011-02" db="EMBL/GenBank/DDBJ databases">
        <title>Complete sequence of Methanobacterium sp. AL-21.</title>
        <authorList>
            <consortium name="US DOE Joint Genome Institute"/>
            <person name="Lucas S."/>
            <person name="Copeland A."/>
            <person name="Lapidus A."/>
            <person name="Cheng J.-F."/>
            <person name="Goodwin L."/>
            <person name="Pitluck S."/>
            <person name="Chertkov O."/>
            <person name="Detter J.C."/>
            <person name="Han C."/>
            <person name="Tapia R."/>
            <person name="Land M."/>
            <person name="Hauser L."/>
            <person name="Kyrpides N."/>
            <person name="Ivanova N."/>
            <person name="Mikhailova N."/>
            <person name="Pagani I."/>
            <person name="Cadillo-Quiroz H."/>
            <person name="Imachi H."/>
            <person name="Zinder S."/>
            <person name="Liu W."/>
            <person name="Woyke T."/>
        </authorList>
    </citation>
    <scope>NUCLEOTIDE SEQUENCE [LARGE SCALE GENOMIC DNA]</scope>
    <source>
        <strain evidence="5">AL-21</strain>
    </source>
</reference>
<dbReference type="PROSITE" id="PS00198">
    <property type="entry name" value="4FE4S_FER_1"/>
    <property type="match status" value="1"/>
</dbReference>